<proteinExistence type="predicted"/>
<gene>
    <name evidence="2" type="ORF">Tsubulata_017378</name>
</gene>
<feature type="domain" description="DUF4283" evidence="1">
    <location>
        <begin position="145"/>
        <end position="226"/>
    </location>
</feature>
<dbReference type="Pfam" id="PF14111">
    <property type="entry name" value="DUF4283"/>
    <property type="match status" value="1"/>
</dbReference>
<organism evidence="2 3">
    <name type="scientific">Turnera subulata</name>
    <dbReference type="NCBI Taxonomy" id="218843"/>
    <lineage>
        <taxon>Eukaryota</taxon>
        <taxon>Viridiplantae</taxon>
        <taxon>Streptophyta</taxon>
        <taxon>Embryophyta</taxon>
        <taxon>Tracheophyta</taxon>
        <taxon>Spermatophyta</taxon>
        <taxon>Magnoliopsida</taxon>
        <taxon>eudicotyledons</taxon>
        <taxon>Gunneridae</taxon>
        <taxon>Pentapetalae</taxon>
        <taxon>rosids</taxon>
        <taxon>fabids</taxon>
        <taxon>Malpighiales</taxon>
        <taxon>Passifloraceae</taxon>
        <taxon>Turnera</taxon>
    </lineage>
</organism>
<reference evidence="2" key="2">
    <citation type="journal article" date="2023" name="Plants (Basel)">
        <title>Annotation of the Turnera subulata (Passifloraceae) Draft Genome Reveals the S-Locus Evolved after the Divergence of Turneroideae from Passifloroideae in a Stepwise Manner.</title>
        <authorList>
            <person name="Henning P.M."/>
            <person name="Roalson E.H."/>
            <person name="Mir W."/>
            <person name="McCubbin A.G."/>
            <person name="Shore J.S."/>
        </authorList>
    </citation>
    <scope>NUCLEOTIDE SEQUENCE</scope>
    <source>
        <strain evidence="2">F60SS</strain>
    </source>
</reference>
<evidence type="ECO:0000313" key="2">
    <source>
        <dbReference type="EMBL" id="KAJ4838974.1"/>
    </source>
</evidence>
<evidence type="ECO:0000259" key="1">
    <source>
        <dbReference type="Pfam" id="PF14111"/>
    </source>
</evidence>
<dbReference type="AlphaFoldDB" id="A0A9Q0FYC0"/>
<dbReference type="InterPro" id="IPR040256">
    <property type="entry name" value="At4g02000-like"/>
</dbReference>
<dbReference type="InterPro" id="IPR025558">
    <property type="entry name" value="DUF4283"/>
</dbReference>
<keyword evidence="3" id="KW-1185">Reference proteome</keyword>
<reference evidence="2" key="1">
    <citation type="submission" date="2022-02" db="EMBL/GenBank/DDBJ databases">
        <authorList>
            <person name="Henning P.M."/>
            <person name="McCubbin A.G."/>
            <person name="Shore J.S."/>
        </authorList>
    </citation>
    <scope>NUCLEOTIDE SEQUENCE</scope>
    <source>
        <strain evidence="2">F60SS</strain>
        <tissue evidence="2">Leaves</tissue>
    </source>
</reference>
<dbReference type="PANTHER" id="PTHR31286">
    <property type="entry name" value="GLYCINE-RICH CELL WALL STRUCTURAL PROTEIN 1.8-LIKE"/>
    <property type="match status" value="1"/>
</dbReference>
<dbReference type="Proteomes" id="UP001141552">
    <property type="component" value="Unassembled WGS sequence"/>
</dbReference>
<protein>
    <recommendedName>
        <fullName evidence="1">DUF4283 domain-containing protein</fullName>
    </recommendedName>
</protein>
<comment type="caution">
    <text evidence="2">The sequence shown here is derived from an EMBL/GenBank/DDBJ whole genome shotgun (WGS) entry which is preliminary data.</text>
</comment>
<dbReference type="EMBL" id="JAKUCV010003423">
    <property type="protein sequence ID" value="KAJ4838974.1"/>
    <property type="molecule type" value="Genomic_DNA"/>
</dbReference>
<sequence length="414" mass="45327">MASCATLPSPLLVDSSREPRERTATVLDLDRLTLLLKASSHVQQKLKGKEISDFVLVPISTSEHASLPLDSSIAGEPRVPLDKPTDLGLFTTAAGSSLSRPEAATHSWASITSGSAHPLKFVPPIFAADSKIMQIPFELLDIGRKKFSLCLVGQFMGKSPKLGLVTAMAERLWGRDGVVSIAPYKENLYLFQFPTESSLSRALYGGPWHIGGIPLLLRKWDANIEPVDFSTSLIPVWVQLKRVPPELLTKEGLSYIASAIGTPLHMNQDYSKLLFSDRVNIYVEVNFYNPLIDELAIEFDGCVRTIDISYSWKPQHCDLCNTWGHCALACPTKKSVPDTVHWVPKSTTVTANSSIAAGSPSVIKDSIPTIVHQEVNSVAVSQPIVVLIQLTSQCLKLVLLTLLVFLRLVLLLVL</sequence>
<dbReference type="PANTHER" id="PTHR31286:SF165">
    <property type="entry name" value="DUF4283 DOMAIN-CONTAINING PROTEIN"/>
    <property type="match status" value="1"/>
</dbReference>
<dbReference type="OrthoDB" id="1751344at2759"/>
<accession>A0A9Q0FYC0</accession>
<evidence type="ECO:0000313" key="3">
    <source>
        <dbReference type="Proteomes" id="UP001141552"/>
    </source>
</evidence>
<name>A0A9Q0FYC0_9ROSI</name>